<proteinExistence type="predicted"/>
<dbReference type="AlphaFoldDB" id="A0AAW3ZTZ6"/>
<comment type="caution">
    <text evidence="2">The sequence shown here is derived from an EMBL/GenBank/DDBJ whole genome shotgun (WGS) entry which is preliminary data.</text>
</comment>
<dbReference type="InterPro" id="IPR017482">
    <property type="entry name" value="Lambda-type_endonuclease"/>
</dbReference>
<protein>
    <submittedName>
        <fullName evidence="2">YqaJ viral recombinase family protein</fullName>
    </submittedName>
</protein>
<dbReference type="NCBIfam" id="TIGR03033">
    <property type="entry name" value="phage_rel_nuc"/>
    <property type="match status" value="1"/>
</dbReference>
<organism evidence="2 3">
    <name type="scientific">Campylobacter californiensis</name>
    <dbReference type="NCBI Taxonomy" id="1032243"/>
    <lineage>
        <taxon>Bacteria</taxon>
        <taxon>Pseudomonadati</taxon>
        <taxon>Campylobacterota</taxon>
        <taxon>Epsilonproteobacteria</taxon>
        <taxon>Campylobacterales</taxon>
        <taxon>Campylobacteraceae</taxon>
        <taxon>Campylobacter</taxon>
    </lineage>
</organism>
<dbReference type="InterPro" id="IPR019080">
    <property type="entry name" value="YqaJ_viral_recombinase"/>
</dbReference>
<dbReference type="Gene3D" id="3.90.320.10">
    <property type="match status" value="1"/>
</dbReference>
<accession>A0AAW3ZTZ6</accession>
<dbReference type="InterPro" id="IPR011335">
    <property type="entry name" value="Restrct_endonuc-II-like"/>
</dbReference>
<evidence type="ECO:0000259" key="1">
    <source>
        <dbReference type="Pfam" id="PF09588"/>
    </source>
</evidence>
<name>A0AAW3ZTZ6_9BACT</name>
<feature type="domain" description="YqaJ viral recombinase" evidence="1">
    <location>
        <begin position="11"/>
        <end position="140"/>
    </location>
</feature>
<reference evidence="2 3" key="1">
    <citation type="submission" date="2015-08" db="EMBL/GenBank/DDBJ databases">
        <title>Comparative genomics of the Campylobacter concisus group.</title>
        <authorList>
            <person name="Yee E."/>
            <person name="Chapman M.H."/>
            <person name="Huynh S."/>
            <person name="Bono J.L."/>
            <person name="On S.L."/>
            <person name="St Leger J."/>
            <person name="Foster G."/>
            <person name="Parker C.T."/>
            <person name="Miller W.G."/>
        </authorList>
    </citation>
    <scope>NUCLEOTIDE SEQUENCE [LARGE SCALE GENOMIC DNA]</scope>
    <source>
        <strain evidence="2 3">RM9337</strain>
    </source>
</reference>
<dbReference type="InterPro" id="IPR011604">
    <property type="entry name" value="PDDEXK-like_dom_sf"/>
</dbReference>
<dbReference type="SUPFAM" id="SSF52980">
    <property type="entry name" value="Restriction endonuclease-like"/>
    <property type="match status" value="1"/>
</dbReference>
<dbReference type="Proteomes" id="UP000650616">
    <property type="component" value="Unassembled WGS sequence"/>
</dbReference>
<dbReference type="EMBL" id="LIWG01000013">
    <property type="protein sequence ID" value="MBE3608737.1"/>
    <property type="molecule type" value="Genomic_DNA"/>
</dbReference>
<evidence type="ECO:0000313" key="2">
    <source>
        <dbReference type="EMBL" id="MBE3608737.1"/>
    </source>
</evidence>
<evidence type="ECO:0000313" key="3">
    <source>
        <dbReference type="Proteomes" id="UP000650616"/>
    </source>
</evidence>
<gene>
    <name evidence="2" type="ORF">CCAL9337_08400</name>
</gene>
<keyword evidence="3" id="KW-1185">Reference proteome</keyword>
<dbReference type="Pfam" id="PF09588">
    <property type="entry name" value="YqaJ"/>
    <property type="match status" value="1"/>
</dbReference>
<dbReference type="RefSeq" id="WP_170017062.1">
    <property type="nucleotide sequence ID" value="NZ_JADBHR010000030.1"/>
</dbReference>
<sequence length="278" mass="32008">MQVSLKQNSPEWLEYRKSKFNASEAGDVMGVGFNKPYRLAEIKYADAQTFQNEAMRLGHEYEPAIREYLKAKFHLDLLPVVWCSDDDERFSASLDGYDLMENAFCEIKFSDKEFAYLKEHGRPSDKYFFQIQHQYYVTGAKRCIFAVGRIDEDFELEIECIEVARDEKAIKELIKAWNKFEAEYKPSGALDDEWLEISGKLSELSAQSKAIEREINELKERAIAKAGGVEIKAYGLTIFKTERKPSYDYKAFCEHSGAKIPDEYIKAGSVSWSVRVAS</sequence>